<dbReference type="AlphaFoldDB" id="A0A0E9SCS7"/>
<sequence length="32" mass="3567">MKYESISTRLVSQPMVGSHYVIHNGTYGRPAS</sequence>
<reference evidence="1" key="2">
    <citation type="journal article" date="2015" name="Fish Shellfish Immunol.">
        <title>Early steps in the European eel (Anguilla anguilla)-Vibrio vulnificus interaction in the gills: Role of the RtxA13 toxin.</title>
        <authorList>
            <person name="Callol A."/>
            <person name="Pajuelo D."/>
            <person name="Ebbesson L."/>
            <person name="Teles M."/>
            <person name="MacKenzie S."/>
            <person name="Amaro C."/>
        </authorList>
    </citation>
    <scope>NUCLEOTIDE SEQUENCE</scope>
</reference>
<accession>A0A0E9SCS7</accession>
<organism evidence="1">
    <name type="scientific">Anguilla anguilla</name>
    <name type="common">European freshwater eel</name>
    <name type="synonym">Muraena anguilla</name>
    <dbReference type="NCBI Taxonomy" id="7936"/>
    <lineage>
        <taxon>Eukaryota</taxon>
        <taxon>Metazoa</taxon>
        <taxon>Chordata</taxon>
        <taxon>Craniata</taxon>
        <taxon>Vertebrata</taxon>
        <taxon>Euteleostomi</taxon>
        <taxon>Actinopterygii</taxon>
        <taxon>Neopterygii</taxon>
        <taxon>Teleostei</taxon>
        <taxon>Anguilliformes</taxon>
        <taxon>Anguillidae</taxon>
        <taxon>Anguilla</taxon>
    </lineage>
</organism>
<proteinExistence type="predicted"/>
<reference evidence="1" key="1">
    <citation type="submission" date="2014-11" db="EMBL/GenBank/DDBJ databases">
        <authorList>
            <person name="Amaro Gonzalez C."/>
        </authorList>
    </citation>
    <scope>NUCLEOTIDE SEQUENCE</scope>
</reference>
<protein>
    <submittedName>
        <fullName evidence="1">Uncharacterized protein</fullName>
    </submittedName>
</protein>
<dbReference type="EMBL" id="GBXM01070284">
    <property type="protein sequence ID" value="JAH38293.1"/>
    <property type="molecule type" value="Transcribed_RNA"/>
</dbReference>
<evidence type="ECO:0000313" key="1">
    <source>
        <dbReference type="EMBL" id="JAH38293.1"/>
    </source>
</evidence>
<name>A0A0E9SCS7_ANGAN</name>